<sequence>MSDHKDVDPAADTASKEATRFGSSQPKVSEQSRDSIHPAADAAEDVQADHKVEKSFGTGEDGSVRKTDAATVELNRARKAAGAEGSGVPSDHEADAGDIGG</sequence>
<evidence type="ECO:0000256" key="1">
    <source>
        <dbReference type="SAM" id="MobiDB-lite"/>
    </source>
</evidence>
<dbReference type="EMBL" id="JACHBU010000003">
    <property type="protein sequence ID" value="MBB6508579.1"/>
    <property type="molecule type" value="Genomic_DNA"/>
</dbReference>
<dbReference type="AlphaFoldDB" id="A0A7X0MRH0"/>
<feature type="compositionally biased region" description="Basic and acidic residues" evidence="1">
    <location>
        <begin position="1"/>
        <end position="19"/>
    </location>
</feature>
<gene>
    <name evidence="2" type="ORF">F4695_001928</name>
</gene>
<evidence type="ECO:0000313" key="3">
    <source>
        <dbReference type="Proteomes" id="UP000585437"/>
    </source>
</evidence>
<keyword evidence="3" id="KW-1185">Reference proteome</keyword>
<feature type="region of interest" description="Disordered" evidence="1">
    <location>
        <begin position="1"/>
        <end position="101"/>
    </location>
</feature>
<organism evidence="2 3">
    <name type="scientific">Rhizobium soli</name>
    <dbReference type="NCBI Taxonomy" id="424798"/>
    <lineage>
        <taxon>Bacteria</taxon>
        <taxon>Pseudomonadati</taxon>
        <taxon>Pseudomonadota</taxon>
        <taxon>Alphaproteobacteria</taxon>
        <taxon>Hyphomicrobiales</taxon>
        <taxon>Rhizobiaceae</taxon>
        <taxon>Rhizobium/Agrobacterium group</taxon>
        <taxon>Rhizobium</taxon>
    </lineage>
</organism>
<dbReference type="Proteomes" id="UP000585437">
    <property type="component" value="Unassembled WGS sequence"/>
</dbReference>
<comment type="caution">
    <text evidence="2">The sequence shown here is derived from an EMBL/GenBank/DDBJ whole genome shotgun (WGS) entry which is preliminary data.</text>
</comment>
<dbReference type="RefSeq" id="WP_092659522.1">
    <property type="nucleotide sequence ID" value="NZ_JACHBU010000003.1"/>
</dbReference>
<accession>A0A7X0MRH0</accession>
<name>A0A7X0MRH0_9HYPH</name>
<evidence type="ECO:0000313" key="2">
    <source>
        <dbReference type="EMBL" id="MBB6508579.1"/>
    </source>
</evidence>
<reference evidence="2 3" key="1">
    <citation type="submission" date="2020-08" db="EMBL/GenBank/DDBJ databases">
        <title>The Agave Microbiome: Exploring the role of microbial communities in plant adaptations to desert environments.</title>
        <authorList>
            <person name="Partida-Martinez L.P."/>
        </authorList>
    </citation>
    <scope>NUCLEOTIDE SEQUENCE [LARGE SCALE GENOMIC DNA]</scope>
    <source>
        <strain evidence="2 3">AS3.12</strain>
    </source>
</reference>
<proteinExistence type="predicted"/>
<protein>
    <submittedName>
        <fullName evidence="2">Uncharacterized protein</fullName>
    </submittedName>
</protein>